<reference evidence="3 4" key="1">
    <citation type="journal article" date="2014" name="Genome Biol. Evol.">
        <title>The secreted proteins of Achlya hypogyna and Thraustotheca clavata identify the ancestral oomycete secretome and reveal gene acquisitions by horizontal gene transfer.</title>
        <authorList>
            <person name="Misner I."/>
            <person name="Blouin N."/>
            <person name="Leonard G."/>
            <person name="Richards T.A."/>
            <person name="Lane C.E."/>
        </authorList>
    </citation>
    <scope>NUCLEOTIDE SEQUENCE [LARGE SCALE GENOMIC DNA]</scope>
    <source>
        <strain evidence="3 4">ATCC 48635</strain>
    </source>
</reference>
<gene>
    <name evidence="3" type="ORF">ACHHYP_06322</name>
</gene>
<sequence length="392" mass="44322">MVQRDEHRSVQELCCLCQRCNITSFIIENATFSALNGLQPLENCVGYDVLAATTDEATCNTSGGVLRPLWNSSKTNYTVCVLHATTGPSPSEPKSYVAVIVGASVCAVLVLMLSVWLFWRRGQHLYFDTLQDDLERLSEWKINPRQLHCIGSRPLASGAYGEVWLGTYNDTKVAIKRSHNKHEVAVRQFISEIQLMAAMRSPYIVQLIGASWRRPIDIECLVEYMNQGDLRAYLEKHTPYTYPWIEKALVIQGIVFGLVYLHTHGIIHRELKSRNVLLDRTKCAKFSDFGISRHTVQGKTAMTNNIGTFQWMAPETFTSTDCTVAADIYAIGVVLSELSTHAVPYQDQVNPDTGRSYTQHYIMKKSLRAPSYQHLTRRRHPGYAMSGPSVWR</sequence>
<dbReference type="PANTHER" id="PTHR44329">
    <property type="entry name" value="SERINE/THREONINE-PROTEIN KINASE TNNI3K-RELATED"/>
    <property type="match status" value="1"/>
</dbReference>
<dbReference type="STRING" id="1202772.A0A1V9YUF1"/>
<dbReference type="PANTHER" id="PTHR44329:SF214">
    <property type="entry name" value="PROTEIN KINASE DOMAIN-CONTAINING PROTEIN"/>
    <property type="match status" value="1"/>
</dbReference>
<evidence type="ECO:0000313" key="3">
    <source>
        <dbReference type="EMBL" id="OQR89376.1"/>
    </source>
</evidence>
<dbReference type="AlphaFoldDB" id="A0A1V9YUF1"/>
<evidence type="ECO:0000313" key="4">
    <source>
        <dbReference type="Proteomes" id="UP000243579"/>
    </source>
</evidence>
<keyword evidence="3" id="KW-0808">Transferase</keyword>
<keyword evidence="1" id="KW-0472">Membrane</keyword>
<dbReference type="InterPro" id="IPR051681">
    <property type="entry name" value="Ser/Thr_Kinases-Pseudokinases"/>
</dbReference>
<name>A0A1V9YUF1_ACHHY</name>
<dbReference type="InterPro" id="IPR001245">
    <property type="entry name" value="Ser-Thr/Tyr_kinase_cat_dom"/>
</dbReference>
<dbReference type="PROSITE" id="PS50011">
    <property type="entry name" value="PROTEIN_KINASE_DOM"/>
    <property type="match status" value="1"/>
</dbReference>
<feature type="domain" description="Protein kinase" evidence="2">
    <location>
        <begin position="149"/>
        <end position="392"/>
    </location>
</feature>
<dbReference type="InterPro" id="IPR000719">
    <property type="entry name" value="Prot_kinase_dom"/>
</dbReference>
<dbReference type="Proteomes" id="UP000243579">
    <property type="component" value="Unassembled WGS sequence"/>
</dbReference>
<dbReference type="EMBL" id="JNBR01000840">
    <property type="protein sequence ID" value="OQR89376.1"/>
    <property type="molecule type" value="Genomic_DNA"/>
</dbReference>
<comment type="caution">
    <text evidence="3">The sequence shown here is derived from an EMBL/GenBank/DDBJ whole genome shotgun (WGS) entry which is preliminary data.</text>
</comment>
<dbReference type="OrthoDB" id="4062651at2759"/>
<dbReference type="PRINTS" id="PR00109">
    <property type="entry name" value="TYRKINASE"/>
</dbReference>
<proteinExistence type="predicted"/>
<dbReference type="Gene3D" id="1.10.510.10">
    <property type="entry name" value="Transferase(Phosphotransferase) domain 1"/>
    <property type="match status" value="1"/>
</dbReference>
<dbReference type="SUPFAM" id="SSF56112">
    <property type="entry name" value="Protein kinase-like (PK-like)"/>
    <property type="match status" value="1"/>
</dbReference>
<dbReference type="InterPro" id="IPR011009">
    <property type="entry name" value="Kinase-like_dom_sf"/>
</dbReference>
<dbReference type="Pfam" id="PF07714">
    <property type="entry name" value="PK_Tyr_Ser-Thr"/>
    <property type="match status" value="1"/>
</dbReference>
<keyword evidence="3" id="KW-0418">Kinase</keyword>
<evidence type="ECO:0000256" key="1">
    <source>
        <dbReference type="SAM" id="Phobius"/>
    </source>
</evidence>
<dbReference type="Gene3D" id="3.30.200.20">
    <property type="entry name" value="Phosphorylase Kinase, domain 1"/>
    <property type="match status" value="1"/>
</dbReference>
<dbReference type="GO" id="GO:0004674">
    <property type="term" value="F:protein serine/threonine kinase activity"/>
    <property type="evidence" value="ECO:0007669"/>
    <property type="project" value="TreeGrafter"/>
</dbReference>
<keyword evidence="4" id="KW-1185">Reference proteome</keyword>
<evidence type="ECO:0000259" key="2">
    <source>
        <dbReference type="PROSITE" id="PS50011"/>
    </source>
</evidence>
<dbReference type="GO" id="GO:0005524">
    <property type="term" value="F:ATP binding"/>
    <property type="evidence" value="ECO:0007669"/>
    <property type="project" value="InterPro"/>
</dbReference>
<protein>
    <submittedName>
        <fullName evidence="3">Protein kinase</fullName>
    </submittedName>
</protein>
<feature type="transmembrane region" description="Helical" evidence="1">
    <location>
        <begin position="96"/>
        <end position="119"/>
    </location>
</feature>
<keyword evidence="1" id="KW-0812">Transmembrane</keyword>
<accession>A0A1V9YUF1</accession>
<keyword evidence="1" id="KW-1133">Transmembrane helix</keyword>
<organism evidence="3 4">
    <name type="scientific">Achlya hypogyna</name>
    <name type="common">Oomycete</name>
    <name type="synonym">Protoachlya hypogyna</name>
    <dbReference type="NCBI Taxonomy" id="1202772"/>
    <lineage>
        <taxon>Eukaryota</taxon>
        <taxon>Sar</taxon>
        <taxon>Stramenopiles</taxon>
        <taxon>Oomycota</taxon>
        <taxon>Saprolegniomycetes</taxon>
        <taxon>Saprolegniales</taxon>
        <taxon>Achlyaceae</taxon>
        <taxon>Achlya</taxon>
    </lineage>
</organism>